<dbReference type="SUPFAM" id="SSF52833">
    <property type="entry name" value="Thioredoxin-like"/>
    <property type="match status" value="1"/>
</dbReference>
<dbReference type="PROSITE" id="PS51352">
    <property type="entry name" value="THIOREDOXIN_2"/>
    <property type="match status" value="1"/>
</dbReference>
<reference evidence="7 8" key="1">
    <citation type="submission" date="2015-09" db="EMBL/GenBank/DDBJ databases">
        <authorList>
            <consortium name="Swine Surveillance"/>
        </authorList>
    </citation>
    <scope>NUCLEOTIDE SEQUENCE [LARGE SCALE GENOMIC DNA]</scope>
    <source>
        <strain evidence="7 8">CECT 5294</strain>
    </source>
</reference>
<dbReference type="InterPro" id="IPR001853">
    <property type="entry name" value="DSBA-like_thioredoxin_dom"/>
</dbReference>
<dbReference type="Proteomes" id="UP000051298">
    <property type="component" value="Unassembled WGS sequence"/>
</dbReference>
<evidence type="ECO:0000313" key="7">
    <source>
        <dbReference type="EMBL" id="CUH62227.1"/>
    </source>
</evidence>
<evidence type="ECO:0000256" key="3">
    <source>
        <dbReference type="ARBA" id="ARBA00023157"/>
    </source>
</evidence>
<dbReference type="CDD" id="cd03023">
    <property type="entry name" value="DsbA_Com1_like"/>
    <property type="match status" value="1"/>
</dbReference>
<evidence type="ECO:0000256" key="1">
    <source>
        <dbReference type="ARBA" id="ARBA00022729"/>
    </source>
</evidence>
<dbReference type="AlphaFoldDB" id="A0A0P1F3J8"/>
<dbReference type="InterPro" id="IPR036249">
    <property type="entry name" value="Thioredoxin-like_sf"/>
</dbReference>
<sequence>MFRALILSGLLALPTTAMAQDLSPDEVKKLALEAILENPEIVMQAVEILRTRDAQAAEAAAQETLSQGRAALERDPNAPVLGNPDGDVTVVEFFDYNCPYCQRAGEQVNEALGLDDGIRVVMREWPILGEGSVWAARAALASRAQGMYPEFHQALMNARARLGETTVLKIAADVGLDVEQLRTDMDAPEVTSHIETSMQLAQQLGFSGTPSFVVGETLAPGLITSAQLLEMVDELRAAQ</sequence>
<dbReference type="STRING" id="266809.PM03_03070"/>
<organism evidence="7 8">
    <name type="scientific">Thalassobacter stenotrophicus</name>
    <dbReference type="NCBI Taxonomy" id="266809"/>
    <lineage>
        <taxon>Bacteria</taxon>
        <taxon>Pseudomonadati</taxon>
        <taxon>Pseudomonadota</taxon>
        <taxon>Alphaproteobacteria</taxon>
        <taxon>Rhodobacterales</taxon>
        <taxon>Roseobacteraceae</taxon>
        <taxon>Thalassobacter</taxon>
    </lineage>
</organism>
<dbReference type="PANTHER" id="PTHR13887">
    <property type="entry name" value="GLUTATHIONE S-TRANSFERASE KAPPA"/>
    <property type="match status" value="1"/>
</dbReference>
<keyword evidence="4" id="KW-0676">Redox-active center</keyword>
<evidence type="ECO:0000256" key="2">
    <source>
        <dbReference type="ARBA" id="ARBA00023002"/>
    </source>
</evidence>
<keyword evidence="1 5" id="KW-0732">Signal</keyword>
<feature type="signal peptide" evidence="5">
    <location>
        <begin position="1"/>
        <end position="19"/>
    </location>
</feature>
<dbReference type="Pfam" id="PF01323">
    <property type="entry name" value="DSBA"/>
    <property type="match status" value="1"/>
</dbReference>
<name>A0A0P1F3J8_9RHOB</name>
<proteinExistence type="predicted"/>
<evidence type="ECO:0000259" key="6">
    <source>
        <dbReference type="PROSITE" id="PS51352"/>
    </source>
</evidence>
<dbReference type="PANTHER" id="PTHR13887:SF14">
    <property type="entry name" value="DISULFIDE BOND FORMATION PROTEIN D"/>
    <property type="match status" value="1"/>
</dbReference>
<gene>
    <name evidence="7" type="primary">dsbA</name>
    <name evidence="7" type="ORF">THS5294_03541</name>
</gene>
<dbReference type="eggNOG" id="COG1651">
    <property type="taxonomic scope" value="Bacteria"/>
</dbReference>
<dbReference type="GO" id="GO:0016491">
    <property type="term" value="F:oxidoreductase activity"/>
    <property type="evidence" value="ECO:0007669"/>
    <property type="project" value="UniProtKB-KW"/>
</dbReference>
<dbReference type="RefSeq" id="WP_058124713.1">
    <property type="nucleotide sequence ID" value="NZ_CYRX01000033.1"/>
</dbReference>
<keyword evidence="2" id="KW-0560">Oxidoreductase</keyword>
<evidence type="ECO:0000256" key="5">
    <source>
        <dbReference type="SAM" id="SignalP"/>
    </source>
</evidence>
<accession>A0A0P1F3J8</accession>
<feature type="domain" description="Thioredoxin" evidence="6">
    <location>
        <begin position="51"/>
        <end position="237"/>
    </location>
</feature>
<evidence type="ECO:0000256" key="4">
    <source>
        <dbReference type="ARBA" id="ARBA00023284"/>
    </source>
</evidence>
<dbReference type="EMBL" id="CYRX01000033">
    <property type="protein sequence ID" value="CUH62227.1"/>
    <property type="molecule type" value="Genomic_DNA"/>
</dbReference>
<evidence type="ECO:0000313" key="8">
    <source>
        <dbReference type="Proteomes" id="UP000051298"/>
    </source>
</evidence>
<dbReference type="Pfam" id="PF18312">
    <property type="entry name" value="ScsC_N"/>
    <property type="match status" value="1"/>
</dbReference>
<dbReference type="InterPro" id="IPR013766">
    <property type="entry name" value="Thioredoxin_domain"/>
</dbReference>
<dbReference type="InterPro" id="IPR041205">
    <property type="entry name" value="ScsC_N"/>
</dbReference>
<dbReference type="Gene3D" id="3.40.30.10">
    <property type="entry name" value="Glutaredoxin"/>
    <property type="match status" value="1"/>
</dbReference>
<feature type="chain" id="PRO_5006062231" evidence="5">
    <location>
        <begin position="20"/>
        <end position="239"/>
    </location>
</feature>
<protein>
    <submittedName>
        <fullName evidence="7">Thiol:disulfide interchange protein DsbA</fullName>
    </submittedName>
</protein>
<keyword evidence="3" id="KW-1015">Disulfide bond</keyword>